<organism evidence="1 2">
    <name type="scientific">Penicillium cf. griseofulvum</name>
    <dbReference type="NCBI Taxonomy" id="2972120"/>
    <lineage>
        <taxon>Eukaryota</taxon>
        <taxon>Fungi</taxon>
        <taxon>Dikarya</taxon>
        <taxon>Ascomycota</taxon>
        <taxon>Pezizomycotina</taxon>
        <taxon>Eurotiomycetes</taxon>
        <taxon>Eurotiomycetidae</taxon>
        <taxon>Eurotiales</taxon>
        <taxon>Aspergillaceae</taxon>
        <taxon>Penicillium</taxon>
    </lineage>
</organism>
<evidence type="ECO:0000313" key="2">
    <source>
        <dbReference type="Proteomes" id="UP001150879"/>
    </source>
</evidence>
<dbReference type="PANTHER" id="PTHR33606">
    <property type="entry name" value="PROTEIN YCII"/>
    <property type="match status" value="1"/>
</dbReference>
<reference evidence="1" key="1">
    <citation type="submission" date="2022-11" db="EMBL/GenBank/DDBJ databases">
        <authorList>
            <person name="Petersen C."/>
        </authorList>
    </citation>
    <scope>NUCLEOTIDE SEQUENCE</scope>
    <source>
        <strain evidence="1">IBT 16849</strain>
    </source>
</reference>
<dbReference type="Gene3D" id="3.30.70.1060">
    <property type="entry name" value="Dimeric alpha+beta barrel"/>
    <property type="match status" value="1"/>
</dbReference>
<accession>A0A9W9MFV7</accession>
<evidence type="ECO:0008006" key="3">
    <source>
        <dbReference type="Google" id="ProtNLM"/>
    </source>
</evidence>
<dbReference type="EMBL" id="JAPQKP010000003">
    <property type="protein sequence ID" value="KAJ5199432.1"/>
    <property type="molecule type" value="Genomic_DNA"/>
</dbReference>
<reference evidence="1" key="2">
    <citation type="journal article" date="2023" name="IMA Fungus">
        <title>Comparative genomic study of the Penicillium genus elucidates a diverse pangenome and 15 lateral gene transfer events.</title>
        <authorList>
            <person name="Petersen C."/>
            <person name="Sorensen T."/>
            <person name="Nielsen M.R."/>
            <person name="Sondergaard T.E."/>
            <person name="Sorensen J.L."/>
            <person name="Fitzpatrick D.A."/>
            <person name="Frisvad J.C."/>
            <person name="Nielsen K.L."/>
        </authorList>
    </citation>
    <scope>NUCLEOTIDE SEQUENCE</scope>
    <source>
        <strain evidence="1">IBT 16849</strain>
    </source>
</reference>
<dbReference type="InterPro" id="IPR011008">
    <property type="entry name" value="Dimeric_a/b-barrel"/>
</dbReference>
<gene>
    <name evidence="1" type="ORF">N7472_004636</name>
</gene>
<protein>
    <recommendedName>
        <fullName evidence="3">YCII-related domain-containing protein</fullName>
    </recommendedName>
</protein>
<dbReference type="OrthoDB" id="5519740at2759"/>
<dbReference type="PANTHER" id="PTHR33606:SF3">
    <property type="entry name" value="PROTEIN YCII"/>
    <property type="match status" value="1"/>
</dbReference>
<dbReference type="InterPro" id="IPR051807">
    <property type="entry name" value="Sec-metab_biosynth-assoc"/>
</dbReference>
<sequence>MSSTLGKLARPLSSSRFLSTNTSTALNNRVPAHVFTKLSTPSELLVVFPDMPNVLERRIKIRPRHSPNFVRLHNEGYVSWAGPLFEKHVNETIHRPFKGSAMVVNEEVKDGLMEKLASDIYVKEKVWDVENALVVPFRTIMRWHKV</sequence>
<keyword evidence="2" id="KW-1185">Reference proteome</keyword>
<dbReference type="SUPFAM" id="SSF54909">
    <property type="entry name" value="Dimeric alpha+beta barrel"/>
    <property type="match status" value="1"/>
</dbReference>
<dbReference type="AlphaFoldDB" id="A0A9W9MFV7"/>
<name>A0A9W9MFV7_9EURO</name>
<proteinExistence type="predicted"/>
<comment type="caution">
    <text evidence="1">The sequence shown here is derived from an EMBL/GenBank/DDBJ whole genome shotgun (WGS) entry which is preliminary data.</text>
</comment>
<evidence type="ECO:0000313" key="1">
    <source>
        <dbReference type="EMBL" id="KAJ5199432.1"/>
    </source>
</evidence>
<dbReference type="Proteomes" id="UP001150879">
    <property type="component" value="Unassembled WGS sequence"/>
</dbReference>